<evidence type="ECO:0000313" key="6">
    <source>
        <dbReference type="EMBL" id="NVP30343.1"/>
    </source>
</evidence>
<dbReference type="Proteomes" id="UP000072867">
    <property type="component" value="Unassembled WGS sequence"/>
</dbReference>
<keyword evidence="1" id="KW-0472">Membrane</keyword>
<dbReference type="Pfam" id="PF11026">
    <property type="entry name" value="DUF2721"/>
    <property type="match status" value="1"/>
</dbReference>
<proteinExistence type="predicted"/>
<feature type="transmembrane region" description="Helical" evidence="1">
    <location>
        <begin position="99"/>
        <end position="122"/>
    </location>
</feature>
<evidence type="ECO:0000313" key="5">
    <source>
        <dbReference type="EMBL" id="NNG55305.1"/>
    </source>
</evidence>
<feature type="transmembrane region" description="Helical" evidence="1">
    <location>
        <begin position="66"/>
        <end position="93"/>
    </location>
</feature>
<dbReference type="EMBL" id="LDTE01000044">
    <property type="protein sequence ID" value="KTT99819.1"/>
    <property type="molecule type" value="Genomic_DNA"/>
</dbReference>
<organism evidence="4 9">
    <name type="scientific">Sphingomonas sanguinis</name>
    <dbReference type="NCBI Taxonomy" id="33051"/>
    <lineage>
        <taxon>Bacteria</taxon>
        <taxon>Pseudomonadati</taxon>
        <taxon>Pseudomonadota</taxon>
        <taxon>Alphaproteobacteria</taxon>
        <taxon>Sphingomonadales</taxon>
        <taxon>Sphingomonadaceae</taxon>
        <taxon>Sphingomonas</taxon>
    </lineage>
</organism>
<feature type="transmembrane region" description="Helical" evidence="1">
    <location>
        <begin position="12"/>
        <end position="32"/>
    </location>
</feature>
<evidence type="ECO:0000313" key="7">
    <source>
        <dbReference type="Proteomes" id="UP000072867"/>
    </source>
</evidence>
<dbReference type="Proteomes" id="UP000531581">
    <property type="component" value="Unassembled WGS sequence"/>
</dbReference>
<dbReference type="STRING" id="33051.SB4_08520"/>
<keyword evidence="11" id="KW-1185">Reference proteome</keyword>
<name>A0A147JDF9_9SPHN</name>
<dbReference type="InterPro" id="IPR021279">
    <property type="entry name" value="DUF2721"/>
</dbReference>
<dbReference type="Proteomes" id="UP000074410">
    <property type="component" value="Unassembled WGS sequence"/>
</dbReference>
<evidence type="ECO:0000313" key="3">
    <source>
        <dbReference type="EMBL" id="KTT99819.1"/>
    </source>
</evidence>
<protein>
    <submittedName>
        <fullName evidence="5">DUF2721 domain-containing protein</fullName>
    </submittedName>
    <submittedName>
        <fullName evidence="4">Membrane protein</fullName>
    </submittedName>
</protein>
<gene>
    <name evidence="5" type="ORF">HKX05_18330</name>
    <name evidence="6" type="ORF">HLV41_04745</name>
    <name evidence="4" type="ORF">NS258_00150</name>
    <name evidence="2" type="ORF">NS319_00175</name>
    <name evidence="3" type="ORF">SB4_08520</name>
</gene>
<dbReference type="Proteomes" id="UP000557656">
    <property type="component" value="Unassembled WGS sequence"/>
</dbReference>
<dbReference type="EMBL" id="JABYQV010000003">
    <property type="protein sequence ID" value="NVP30343.1"/>
    <property type="molecule type" value="Genomic_DNA"/>
</dbReference>
<evidence type="ECO:0000313" key="2">
    <source>
        <dbReference type="EMBL" id="KTT76347.1"/>
    </source>
</evidence>
<reference evidence="7 8" key="1">
    <citation type="journal article" date="2016" name="Front. Microbiol.">
        <title>Genomic Resource of Rice Seed Associated Bacteria.</title>
        <authorList>
            <person name="Midha S."/>
            <person name="Bansal K."/>
            <person name="Sharma S."/>
            <person name="Kumar N."/>
            <person name="Patil P.P."/>
            <person name="Chaudhry V."/>
            <person name="Patil P.B."/>
        </authorList>
    </citation>
    <scope>NUCLEOTIDE SEQUENCE [LARGE SCALE GENOMIC DNA]</scope>
    <source>
        <strain evidence="4 9">NS258</strain>
        <strain evidence="2 7">NS319</strain>
        <strain evidence="3 8">SB4</strain>
    </source>
</reference>
<evidence type="ECO:0000256" key="1">
    <source>
        <dbReference type="SAM" id="Phobius"/>
    </source>
</evidence>
<evidence type="ECO:0000313" key="10">
    <source>
        <dbReference type="Proteomes" id="UP000531581"/>
    </source>
</evidence>
<reference evidence="10 11" key="2">
    <citation type="submission" date="2020-05" db="EMBL/GenBank/DDBJ databases">
        <title>Draft Genome Sequences of Sphingomonas sp. Isolated from the International Space Station.</title>
        <authorList>
            <person name="Bijlani S."/>
            <person name="Singh N.K."/>
            <person name="Mason C.E."/>
            <person name="Wang C.C."/>
            <person name="Venkateswaran K."/>
        </authorList>
    </citation>
    <scope>NUCLEOTIDE SEQUENCE [LARGE SCALE GENOMIC DNA]</scope>
    <source>
        <strain evidence="5 11">IIF7SW-B5</strain>
        <strain evidence="6">ISS-IIF7SWP</strain>
    </source>
</reference>
<dbReference type="OrthoDB" id="5396182at2"/>
<dbReference type="EMBL" id="LDTD01000002">
    <property type="protein sequence ID" value="KTT76347.1"/>
    <property type="molecule type" value="Genomic_DNA"/>
</dbReference>
<evidence type="ECO:0000313" key="4">
    <source>
        <dbReference type="EMBL" id="KTW18380.1"/>
    </source>
</evidence>
<evidence type="ECO:0000313" key="8">
    <source>
        <dbReference type="Proteomes" id="UP000074072"/>
    </source>
</evidence>
<keyword evidence="1" id="KW-0812">Transmembrane</keyword>
<dbReference type="EMBL" id="JABEOV010000027">
    <property type="protein sequence ID" value="NNG55305.1"/>
    <property type="molecule type" value="Genomic_DNA"/>
</dbReference>
<dbReference type="EMBL" id="LDTC01000002">
    <property type="protein sequence ID" value="KTW18380.1"/>
    <property type="molecule type" value="Genomic_DNA"/>
</dbReference>
<comment type="caution">
    <text evidence="4">The sequence shown here is derived from an EMBL/GenBank/DDBJ whole genome shotgun (WGS) entry which is preliminary data.</text>
</comment>
<dbReference type="Proteomes" id="UP000074072">
    <property type="component" value="Unassembled WGS sequence"/>
</dbReference>
<evidence type="ECO:0000313" key="11">
    <source>
        <dbReference type="Proteomes" id="UP000557656"/>
    </source>
</evidence>
<dbReference type="PATRIC" id="fig|33051.3.peg.1335"/>
<evidence type="ECO:0000313" key="9">
    <source>
        <dbReference type="Proteomes" id="UP000074410"/>
    </source>
</evidence>
<accession>A0A147JDF9</accession>
<sequence>MKEPLSEAAHVIQLALTPIFLLTAVGALLNVFSTRLGRISDRIHVLKKDAQASRIEMDRLRLRSRFLDIAVTLAAAAGVMTCGAAITLFFGVLRASGHSAILFFFFGGGLLCAVAGLGCFVAEIILAGRTLRDENDPG</sequence>
<keyword evidence="1" id="KW-1133">Transmembrane helix</keyword>
<dbReference type="AlphaFoldDB" id="A0A147JDF9"/>